<keyword evidence="2" id="KW-1185">Reference proteome</keyword>
<feature type="non-terminal residue" evidence="1">
    <location>
        <position position="110"/>
    </location>
</feature>
<organism evidence="1 2">
    <name type="scientific">Diploptera punctata</name>
    <name type="common">Pacific beetle cockroach</name>
    <dbReference type="NCBI Taxonomy" id="6984"/>
    <lineage>
        <taxon>Eukaryota</taxon>
        <taxon>Metazoa</taxon>
        <taxon>Ecdysozoa</taxon>
        <taxon>Arthropoda</taxon>
        <taxon>Hexapoda</taxon>
        <taxon>Insecta</taxon>
        <taxon>Pterygota</taxon>
        <taxon>Neoptera</taxon>
        <taxon>Polyneoptera</taxon>
        <taxon>Dictyoptera</taxon>
        <taxon>Blattodea</taxon>
        <taxon>Blaberoidea</taxon>
        <taxon>Blaberidae</taxon>
        <taxon>Diplopterinae</taxon>
        <taxon>Diploptera</taxon>
    </lineage>
</organism>
<reference evidence="1" key="2">
    <citation type="submission" date="2023-05" db="EMBL/GenBank/DDBJ databases">
        <authorList>
            <person name="Fouks B."/>
        </authorList>
    </citation>
    <scope>NUCLEOTIDE SEQUENCE</scope>
    <source>
        <strain evidence="1">Stay&amp;Tobe</strain>
        <tissue evidence="1">Testes</tissue>
    </source>
</reference>
<dbReference type="Proteomes" id="UP001233999">
    <property type="component" value="Unassembled WGS sequence"/>
</dbReference>
<dbReference type="AlphaFoldDB" id="A0AAD8ALC5"/>
<comment type="caution">
    <text evidence="1">The sequence shown here is derived from an EMBL/GenBank/DDBJ whole genome shotgun (WGS) entry which is preliminary data.</text>
</comment>
<reference evidence="1" key="1">
    <citation type="journal article" date="2023" name="IScience">
        <title>Live-bearing cockroach genome reveals convergent evolutionary mechanisms linked to viviparity in insects and beyond.</title>
        <authorList>
            <person name="Fouks B."/>
            <person name="Harrison M.C."/>
            <person name="Mikhailova A.A."/>
            <person name="Marchal E."/>
            <person name="English S."/>
            <person name="Carruthers M."/>
            <person name="Jennings E.C."/>
            <person name="Chiamaka E.L."/>
            <person name="Frigard R.A."/>
            <person name="Pippel M."/>
            <person name="Attardo G.M."/>
            <person name="Benoit J.B."/>
            <person name="Bornberg-Bauer E."/>
            <person name="Tobe S.S."/>
        </authorList>
    </citation>
    <scope>NUCLEOTIDE SEQUENCE</scope>
    <source>
        <strain evidence="1">Stay&amp;Tobe</strain>
    </source>
</reference>
<protein>
    <submittedName>
        <fullName evidence="1">Uncharacterized protein</fullName>
    </submittedName>
</protein>
<dbReference type="EMBL" id="JASPKZ010000031">
    <property type="protein sequence ID" value="KAJ9601204.1"/>
    <property type="molecule type" value="Genomic_DNA"/>
</dbReference>
<accession>A0AAD8ALC5</accession>
<sequence>MAEDERDASQNCNSVLEDHGEVKVEVKSEREEQINCVDIEHETYPVPDETKLEVTSDAVKNEMERIYIKEEITENFVTDFPVKNDTQDIDIKPELPLTEELEPIIKTITK</sequence>
<gene>
    <name evidence="1" type="ORF">L9F63_000624</name>
</gene>
<evidence type="ECO:0000313" key="1">
    <source>
        <dbReference type="EMBL" id="KAJ9601204.1"/>
    </source>
</evidence>
<evidence type="ECO:0000313" key="2">
    <source>
        <dbReference type="Proteomes" id="UP001233999"/>
    </source>
</evidence>
<proteinExistence type="predicted"/>
<name>A0AAD8ALC5_DIPPU</name>